<evidence type="ECO:0000256" key="1">
    <source>
        <dbReference type="SAM" id="MobiDB-lite"/>
    </source>
</evidence>
<proteinExistence type="predicted"/>
<feature type="region of interest" description="Disordered" evidence="1">
    <location>
        <begin position="9"/>
        <end position="48"/>
    </location>
</feature>
<sequence>MPTLYPVHYPMIPPNSHSGTPVTPTKHTHKSDVVSTKSPRGTIPSSDAAEYEDVIPFPDLDQFLPALDEKIPRRRPLALHLEALTNADYYTVGDVVKLTKEELKHDFGFTQGSAQFLLERSNKEVRRVIAERKKLHVSFTK</sequence>
<evidence type="ECO:0000313" key="2">
    <source>
        <dbReference type="EMBL" id="KAL0058838.1"/>
    </source>
</evidence>
<dbReference type="EMBL" id="JBBXMP010000271">
    <property type="protein sequence ID" value="KAL0058838.1"/>
    <property type="molecule type" value="Genomic_DNA"/>
</dbReference>
<name>A0ABR2ZC03_9AGAR</name>
<organism evidence="2 3">
    <name type="scientific">Marasmius tenuissimus</name>
    <dbReference type="NCBI Taxonomy" id="585030"/>
    <lineage>
        <taxon>Eukaryota</taxon>
        <taxon>Fungi</taxon>
        <taxon>Dikarya</taxon>
        <taxon>Basidiomycota</taxon>
        <taxon>Agaricomycotina</taxon>
        <taxon>Agaricomycetes</taxon>
        <taxon>Agaricomycetidae</taxon>
        <taxon>Agaricales</taxon>
        <taxon>Marasmiineae</taxon>
        <taxon>Marasmiaceae</taxon>
        <taxon>Marasmius</taxon>
    </lineage>
</organism>
<evidence type="ECO:0000313" key="3">
    <source>
        <dbReference type="Proteomes" id="UP001437256"/>
    </source>
</evidence>
<dbReference type="Proteomes" id="UP001437256">
    <property type="component" value="Unassembled WGS sequence"/>
</dbReference>
<feature type="compositionally biased region" description="Polar residues" evidence="1">
    <location>
        <begin position="15"/>
        <end position="25"/>
    </location>
</feature>
<gene>
    <name evidence="2" type="ORF">AAF712_014465</name>
</gene>
<keyword evidence="3" id="KW-1185">Reference proteome</keyword>
<protein>
    <submittedName>
        <fullName evidence="2">Uncharacterized protein</fullName>
    </submittedName>
</protein>
<reference evidence="2 3" key="1">
    <citation type="submission" date="2024-05" db="EMBL/GenBank/DDBJ databases">
        <title>A draft genome resource for the thread blight pathogen Marasmius tenuissimus strain MS-2.</title>
        <authorList>
            <person name="Yulfo-Soto G.E."/>
            <person name="Baruah I.K."/>
            <person name="Amoako-Attah I."/>
            <person name="Bukari Y."/>
            <person name="Meinhardt L.W."/>
            <person name="Bailey B.A."/>
            <person name="Cohen S.P."/>
        </authorList>
    </citation>
    <scope>NUCLEOTIDE SEQUENCE [LARGE SCALE GENOMIC DNA]</scope>
    <source>
        <strain evidence="2 3">MS-2</strain>
    </source>
</reference>
<feature type="compositionally biased region" description="Polar residues" evidence="1">
    <location>
        <begin position="33"/>
        <end position="45"/>
    </location>
</feature>
<accession>A0ABR2ZC03</accession>
<comment type="caution">
    <text evidence="2">The sequence shown here is derived from an EMBL/GenBank/DDBJ whole genome shotgun (WGS) entry which is preliminary data.</text>
</comment>